<dbReference type="Proteomes" id="UP000646548">
    <property type="component" value="Unassembled WGS sequence"/>
</dbReference>
<reference evidence="1" key="1">
    <citation type="journal article" name="BMC Genomics">
        <title>Long-read sequencing and de novo genome assembly of marine medaka (Oryzias melastigma).</title>
        <authorList>
            <person name="Liang P."/>
            <person name="Saqib H.S.A."/>
            <person name="Ni X."/>
            <person name="Shen Y."/>
        </authorList>
    </citation>
    <scope>NUCLEOTIDE SEQUENCE</scope>
    <source>
        <strain evidence="1">Bigg-433</strain>
    </source>
</reference>
<organism evidence="1 2">
    <name type="scientific">Oryzias melastigma</name>
    <name type="common">Marine medaka</name>
    <dbReference type="NCBI Taxonomy" id="30732"/>
    <lineage>
        <taxon>Eukaryota</taxon>
        <taxon>Metazoa</taxon>
        <taxon>Chordata</taxon>
        <taxon>Craniata</taxon>
        <taxon>Vertebrata</taxon>
        <taxon>Euteleostomi</taxon>
        <taxon>Actinopterygii</taxon>
        <taxon>Neopterygii</taxon>
        <taxon>Teleostei</taxon>
        <taxon>Neoteleostei</taxon>
        <taxon>Acanthomorphata</taxon>
        <taxon>Ovalentaria</taxon>
        <taxon>Atherinomorphae</taxon>
        <taxon>Beloniformes</taxon>
        <taxon>Adrianichthyidae</taxon>
        <taxon>Oryziinae</taxon>
        <taxon>Oryzias</taxon>
    </lineage>
</organism>
<dbReference type="EMBL" id="WKFB01000147">
    <property type="protein sequence ID" value="KAF6733959.1"/>
    <property type="molecule type" value="Genomic_DNA"/>
</dbReference>
<protein>
    <submittedName>
        <fullName evidence="1">Uncharacterized protein</fullName>
    </submittedName>
</protein>
<name>A0A834KW34_ORYME</name>
<gene>
    <name evidence="1" type="ORF">FQA47_001869</name>
</gene>
<accession>A0A834KW34</accession>
<dbReference type="AlphaFoldDB" id="A0A834KW34"/>
<evidence type="ECO:0000313" key="1">
    <source>
        <dbReference type="EMBL" id="KAF6733959.1"/>
    </source>
</evidence>
<sequence length="65" mass="7383">MSRPVFLPWSRANNVPIRAGSGLDVSKLSDLTRREDGVCLSMETSSVRLRRRCAAQQMPHREISR</sequence>
<proteinExistence type="predicted"/>
<comment type="caution">
    <text evidence="1">The sequence shown here is derived from an EMBL/GenBank/DDBJ whole genome shotgun (WGS) entry which is preliminary data.</text>
</comment>
<evidence type="ECO:0000313" key="2">
    <source>
        <dbReference type="Proteomes" id="UP000646548"/>
    </source>
</evidence>